<dbReference type="AlphaFoldDB" id="A0A835RVH9"/>
<feature type="active site" evidence="4">
    <location>
        <position position="29"/>
    </location>
</feature>
<dbReference type="InterPro" id="IPR012334">
    <property type="entry name" value="Pectin_lyas_fold"/>
</dbReference>
<dbReference type="InterPro" id="IPR033131">
    <property type="entry name" value="Pectinesterase_Asp_AS"/>
</dbReference>
<keyword evidence="9" id="KW-1185">Reference proteome</keyword>
<dbReference type="PROSITE" id="PS00503">
    <property type="entry name" value="PECTINESTERASE_2"/>
    <property type="match status" value="1"/>
</dbReference>
<comment type="pathway">
    <text evidence="1 5">Glycan metabolism; pectin degradation; 2-dehydro-3-deoxy-D-gluconate from pectin: step 1/5.</text>
</comment>
<name>A0A835RVH9_VANPL</name>
<feature type="region of interest" description="Disordered" evidence="6">
    <location>
        <begin position="79"/>
        <end position="98"/>
    </location>
</feature>
<comment type="caution">
    <text evidence="8">The sequence shown here is derived from an EMBL/GenBank/DDBJ whole genome shotgun (WGS) entry which is preliminary data.</text>
</comment>
<dbReference type="Gene3D" id="2.160.20.10">
    <property type="entry name" value="Single-stranded right-handed beta-helix, Pectin lyase-like"/>
    <property type="match status" value="1"/>
</dbReference>
<evidence type="ECO:0000256" key="2">
    <source>
        <dbReference type="ARBA" id="ARBA00022801"/>
    </source>
</evidence>
<keyword evidence="3 5" id="KW-0063">Aspartyl esterase</keyword>
<dbReference type="SUPFAM" id="SSF51126">
    <property type="entry name" value="Pectin lyase-like"/>
    <property type="match status" value="1"/>
</dbReference>
<protein>
    <recommendedName>
        <fullName evidence="5">Pectinesterase</fullName>
        <ecNumber evidence="5">3.1.1.11</ecNumber>
    </recommendedName>
</protein>
<dbReference type="PANTHER" id="PTHR31707">
    <property type="entry name" value="PECTINESTERASE"/>
    <property type="match status" value="1"/>
</dbReference>
<sequence length="157" mass="17381">MPVRGLPGHAVRAGEAAVLPSCVISGTVDFIFGDSAAVFQNCLMVLRRPLDNQQNIVSRPRPDRSARDHWFVLQLRQDHRRRQARSGAGQDPELSRPTVEGVRKARHLESAIANAVHADGYLPWEGEFGLKTLFLASTTTPAWCELHRPGKVAKVKL</sequence>
<gene>
    <name evidence="8" type="ORF">HPP92_002239</name>
</gene>
<evidence type="ECO:0000256" key="5">
    <source>
        <dbReference type="RuleBase" id="RU000589"/>
    </source>
</evidence>
<keyword evidence="2 5" id="KW-0378">Hydrolase</keyword>
<evidence type="ECO:0000256" key="6">
    <source>
        <dbReference type="SAM" id="MobiDB-lite"/>
    </source>
</evidence>
<dbReference type="GO" id="GO:0042545">
    <property type="term" value="P:cell wall modification"/>
    <property type="evidence" value="ECO:0007669"/>
    <property type="project" value="UniProtKB-UniRule"/>
</dbReference>
<proteinExistence type="predicted"/>
<comment type="catalytic activity">
    <reaction evidence="5">
        <text>[(1-&gt;4)-alpha-D-galacturonosyl methyl ester](n) + n H2O = [(1-&gt;4)-alpha-D-galacturonosyl](n) + n methanol + n H(+)</text>
        <dbReference type="Rhea" id="RHEA:22380"/>
        <dbReference type="Rhea" id="RHEA-COMP:14570"/>
        <dbReference type="Rhea" id="RHEA-COMP:14573"/>
        <dbReference type="ChEBI" id="CHEBI:15377"/>
        <dbReference type="ChEBI" id="CHEBI:15378"/>
        <dbReference type="ChEBI" id="CHEBI:17790"/>
        <dbReference type="ChEBI" id="CHEBI:140522"/>
        <dbReference type="ChEBI" id="CHEBI:140523"/>
        <dbReference type="EC" id="3.1.1.11"/>
    </reaction>
</comment>
<evidence type="ECO:0000256" key="3">
    <source>
        <dbReference type="ARBA" id="ARBA00023085"/>
    </source>
</evidence>
<evidence type="ECO:0000313" key="9">
    <source>
        <dbReference type="Proteomes" id="UP000636800"/>
    </source>
</evidence>
<accession>A0A835RVH9</accession>
<dbReference type="UniPathway" id="UPA00545">
    <property type="reaction ID" value="UER00823"/>
</dbReference>
<dbReference type="EMBL" id="JADCNL010000001">
    <property type="protein sequence ID" value="KAG0497548.1"/>
    <property type="molecule type" value="Genomic_DNA"/>
</dbReference>
<dbReference type="InterPro" id="IPR000070">
    <property type="entry name" value="Pectinesterase_cat"/>
</dbReference>
<evidence type="ECO:0000259" key="7">
    <source>
        <dbReference type="Pfam" id="PF01095"/>
    </source>
</evidence>
<feature type="domain" description="Pectinesterase catalytic" evidence="7">
    <location>
        <begin position="21"/>
        <end position="136"/>
    </location>
</feature>
<reference evidence="8 9" key="1">
    <citation type="journal article" date="2020" name="Nat. Food">
        <title>A phased Vanilla planifolia genome enables genetic improvement of flavour and production.</title>
        <authorList>
            <person name="Hasing T."/>
            <person name="Tang H."/>
            <person name="Brym M."/>
            <person name="Khazi F."/>
            <person name="Huang T."/>
            <person name="Chambers A.H."/>
        </authorList>
    </citation>
    <scope>NUCLEOTIDE SEQUENCE [LARGE SCALE GENOMIC DNA]</scope>
    <source>
        <tissue evidence="8">Leaf</tissue>
    </source>
</reference>
<organism evidence="8 9">
    <name type="scientific">Vanilla planifolia</name>
    <name type="common">Vanilla</name>
    <dbReference type="NCBI Taxonomy" id="51239"/>
    <lineage>
        <taxon>Eukaryota</taxon>
        <taxon>Viridiplantae</taxon>
        <taxon>Streptophyta</taxon>
        <taxon>Embryophyta</taxon>
        <taxon>Tracheophyta</taxon>
        <taxon>Spermatophyta</taxon>
        <taxon>Magnoliopsida</taxon>
        <taxon>Liliopsida</taxon>
        <taxon>Asparagales</taxon>
        <taxon>Orchidaceae</taxon>
        <taxon>Vanilloideae</taxon>
        <taxon>Vanilleae</taxon>
        <taxon>Vanilla</taxon>
    </lineage>
</organism>
<dbReference type="GO" id="GO:0045490">
    <property type="term" value="P:pectin catabolic process"/>
    <property type="evidence" value="ECO:0007669"/>
    <property type="project" value="UniProtKB-UniRule"/>
</dbReference>
<evidence type="ECO:0000256" key="4">
    <source>
        <dbReference type="PROSITE-ProRule" id="PRU10040"/>
    </source>
</evidence>
<dbReference type="EC" id="3.1.1.11" evidence="5"/>
<dbReference type="GO" id="GO:0030599">
    <property type="term" value="F:pectinesterase activity"/>
    <property type="evidence" value="ECO:0007669"/>
    <property type="project" value="UniProtKB-UniRule"/>
</dbReference>
<dbReference type="OrthoDB" id="201621at2759"/>
<evidence type="ECO:0000313" key="8">
    <source>
        <dbReference type="EMBL" id="KAG0497548.1"/>
    </source>
</evidence>
<dbReference type="InterPro" id="IPR011050">
    <property type="entry name" value="Pectin_lyase_fold/virulence"/>
</dbReference>
<evidence type="ECO:0000256" key="1">
    <source>
        <dbReference type="ARBA" id="ARBA00005184"/>
    </source>
</evidence>
<dbReference type="Pfam" id="PF01095">
    <property type="entry name" value="Pectinesterase"/>
    <property type="match status" value="1"/>
</dbReference>
<dbReference type="Proteomes" id="UP000636800">
    <property type="component" value="Chromosome 1"/>
</dbReference>